<dbReference type="InterPro" id="IPR013320">
    <property type="entry name" value="ConA-like_dom_sf"/>
</dbReference>
<proteinExistence type="predicted"/>
<feature type="non-terminal residue" evidence="1">
    <location>
        <position position="1"/>
    </location>
</feature>
<accession>A0A0F8XYF3</accession>
<sequence>YLEMSGRPGVSAYPFSVAIRCRPDALDDMCTFSMGSDSVLIDHSIIFRDPGNNDIYMRTTNGGDLALTTLNIITYVTDEWIDLVGVWVSSDERHLYSGGLKTSNVADSADFGVPTQTGVGRRIRSDQTNIAFSGKIEYVFVWNRALTIDPIEWISREPYAMFQQNRVRLFSVAGGIAVFASISDGFGISDTIITKTGYIRSAADNVGVTDVLTRIATYIRSLASNLATTDTINTVAGLKRSMSDNVGVTDTLTPTKGVSRSIADTIGITDIIATILGRLTSIADTIGITDAITFIITTTIGSGRVFIAGIAKLLRISGKDKSLKISGSGD</sequence>
<reference evidence="1" key="1">
    <citation type="journal article" date="2015" name="Nature">
        <title>Complex archaea that bridge the gap between prokaryotes and eukaryotes.</title>
        <authorList>
            <person name="Spang A."/>
            <person name="Saw J.H."/>
            <person name="Jorgensen S.L."/>
            <person name="Zaremba-Niedzwiedzka K."/>
            <person name="Martijn J."/>
            <person name="Lind A.E."/>
            <person name="van Eijk R."/>
            <person name="Schleper C."/>
            <person name="Guy L."/>
            <person name="Ettema T.J."/>
        </authorList>
    </citation>
    <scope>NUCLEOTIDE SEQUENCE</scope>
</reference>
<protein>
    <submittedName>
        <fullName evidence="1">Uncharacterized protein</fullName>
    </submittedName>
</protein>
<dbReference type="EMBL" id="LAZR01056468">
    <property type="protein sequence ID" value="KKK74127.1"/>
    <property type="molecule type" value="Genomic_DNA"/>
</dbReference>
<dbReference type="AlphaFoldDB" id="A0A0F8XYF3"/>
<dbReference type="Pfam" id="PF13385">
    <property type="entry name" value="Laminin_G_3"/>
    <property type="match status" value="1"/>
</dbReference>
<organism evidence="1">
    <name type="scientific">marine sediment metagenome</name>
    <dbReference type="NCBI Taxonomy" id="412755"/>
    <lineage>
        <taxon>unclassified sequences</taxon>
        <taxon>metagenomes</taxon>
        <taxon>ecological metagenomes</taxon>
    </lineage>
</organism>
<dbReference type="SUPFAM" id="SSF49899">
    <property type="entry name" value="Concanavalin A-like lectins/glucanases"/>
    <property type="match status" value="1"/>
</dbReference>
<evidence type="ECO:0000313" key="1">
    <source>
        <dbReference type="EMBL" id="KKK74127.1"/>
    </source>
</evidence>
<dbReference type="Gene3D" id="2.60.120.200">
    <property type="match status" value="1"/>
</dbReference>
<gene>
    <name evidence="1" type="ORF">LCGC14_2886890</name>
</gene>
<name>A0A0F8XYF3_9ZZZZ</name>
<comment type="caution">
    <text evidence="1">The sequence shown here is derived from an EMBL/GenBank/DDBJ whole genome shotgun (WGS) entry which is preliminary data.</text>
</comment>